<name>A0ACC3SC84_9PEZI</name>
<gene>
    <name evidence="1" type="ORF">M8818_004943</name>
</gene>
<organism evidence="1 2">
    <name type="scientific">Zalaria obscura</name>
    <dbReference type="NCBI Taxonomy" id="2024903"/>
    <lineage>
        <taxon>Eukaryota</taxon>
        <taxon>Fungi</taxon>
        <taxon>Dikarya</taxon>
        <taxon>Ascomycota</taxon>
        <taxon>Pezizomycotina</taxon>
        <taxon>Dothideomycetes</taxon>
        <taxon>Dothideomycetidae</taxon>
        <taxon>Dothideales</taxon>
        <taxon>Zalariaceae</taxon>
        <taxon>Zalaria</taxon>
    </lineage>
</organism>
<evidence type="ECO:0000313" key="2">
    <source>
        <dbReference type="Proteomes" id="UP001320706"/>
    </source>
</evidence>
<accession>A0ACC3SC84</accession>
<proteinExistence type="predicted"/>
<dbReference type="Proteomes" id="UP001320706">
    <property type="component" value="Unassembled WGS sequence"/>
</dbReference>
<sequence length="555" mass="60308">MANASLHGACPTPFFDVTKFPTEGGYIAGRFCAPSTLVPGDPTCCLPCPATDWAYSDGFNTANDVAAWLNVVGAIVLAFMLLSYAALPSQKTRSHYLSICLCVSITFITLGFIIPLGAQPPKCYDEITPNDMYSSTPCAWSGAFILAGALCSNMWIFIRALSMHLQICWDIVPGRKFFLSSQALGWGIPAALFTSTISVTGVSFRFGNACHVNHEHSTADFWGWLLAIAGGSVILQLATFAYCLHVYFKNLWSDDPTQTTGSNSALPTYSGSLRTQTARAIYRRLKRVLWLQWRGIAIVTIMLSDVIFFAVVFLYLDDTATSLTKNYDRVEPWLLCLVISSGDKEKCLSLGSRWLLSEGTVVGVLLMFSLGGIQAFLLLFRASMITGWKDFFVARFSPHKQEFVSLDAISTHRGAGEPSPAGFTPSRMGGGKKYAGGATFEMQQPRGGYGLDVDAKVISPTVTDVGVGSPQSYTSAPQEPQDAYHSPLHFGGAPEADAYFPPGQSPERRYAPAMQSFSGPRVPERENSTRSVNVNRDPTSTYARGGLGAHPRGRE</sequence>
<keyword evidence="2" id="KW-1185">Reference proteome</keyword>
<reference evidence="1" key="1">
    <citation type="submission" date="2024-02" db="EMBL/GenBank/DDBJ databases">
        <title>Metagenome Assembled Genome of Zalaria obscura JY119.</title>
        <authorList>
            <person name="Vighnesh L."/>
            <person name="Jagadeeshwari U."/>
            <person name="Venkata Ramana C."/>
            <person name="Sasikala C."/>
        </authorList>
    </citation>
    <scope>NUCLEOTIDE SEQUENCE</scope>
    <source>
        <strain evidence="1">JY119</strain>
    </source>
</reference>
<dbReference type="EMBL" id="JAMKPW020000024">
    <property type="protein sequence ID" value="KAK8205570.1"/>
    <property type="molecule type" value="Genomic_DNA"/>
</dbReference>
<evidence type="ECO:0000313" key="1">
    <source>
        <dbReference type="EMBL" id="KAK8205570.1"/>
    </source>
</evidence>
<protein>
    <submittedName>
        <fullName evidence="1">Uncharacterized protein</fullName>
    </submittedName>
</protein>
<comment type="caution">
    <text evidence="1">The sequence shown here is derived from an EMBL/GenBank/DDBJ whole genome shotgun (WGS) entry which is preliminary data.</text>
</comment>